<feature type="domain" description="AB hydrolase-1" evidence="1">
    <location>
        <begin position="75"/>
        <end position="171"/>
    </location>
</feature>
<dbReference type="InterPro" id="IPR000073">
    <property type="entry name" value="AB_hydrolase_1"/>
</dbReference>
<dbReference type="GO" id="GO:0016787">
    <property type="term" value="F:hydrolase activity"/>
    <property type="evidence" value="ECO:0007669"/>
    <property type="project" value="UniProtKB-KW"/>
</dbReference>
<sequence length="284" mass="32278">MKKLIIYILRIFIRTTAVLFPKWNAAFLFWLLCKVKKAPITQKGHEFFAQGEQEFFEVDGQSTVLHRWGNGSKNLLFLHGWMSNSQRWLPYFEKLDLSQYTMYALDAPGHGLAKGTSLNIETYRQAVEKSIAAIGKIDTVVSHSLGTTVITYLYLYNPKIPIDKFIIMGAPSGMDAIFKYFQDLCSLSNKASQNLDNKINTVLKIPHQNIHIKNFLSAVKKPVLVIHDVNDDITPVSPIIDATKDISEIKSLFTKGLKHDLKSEQVYTCVLNFVAEKELELAYC</sequence>
<dbReference type="Gene3D" id="3.40.50.1820">
    <property type="entry name" value="alpha/beta hydrolase"/>
    <property type="match status" value="1"/>
</dbReference>
<dbReference type="RefSeq" id="WP_380217597.1">
    <property type="nucleotide sequence ID" value="NZ_JBHTBN010000004.1"/>
</dbReference>
<comment type="caution">
    <text evidence="2">The sequence shown here is derived from an EMBL/GenBank/DDBJ whole genome shotgun (WGS) entry which is preliminary data.</text>
</comment>
<evidence type="ECO:0000313" key="3">
    <source>
        <dbReference type="Proteomes" id="UP001596415"/>
    </source>
</evidence>
<keyword evidence="3" id="KW-1185">Reference proteome</keyword>
<dbReference type="InterPro" id="IPR050266">
    <property type="entry name" value="AB_hydrolase_sf"/>
</dbReference>
<dbReference type="InterPro" id="IPR029058">
    <property type="entry name" value="AB_hydrolase_fold"/>
</dbReference>
<dbReference type="PANTHER" id="PTHR43798">
    <property type="entry name" value="MONOACYLGLYCEROL LIPASE"/>
    <property type="match status" value="1"/>
</dbReference>
<dbReference type="Proteomes" id="UP001596415">
    <property type="component" value="Unassembled WGS sequence"/>
</dbReference>
<protein>
    <submittedName>
        <fullName evidence="2">Alpha/beta fold hydrolase</fullName>
    </submittedName>
</protein>
<gene>
    <name evidence="2" type="ORF">ACFQO1_08595</name>
</gene>
<keyword evidence="2" id="KW-0378">Hydrolase</keyword>
<dbReference type="EMBL" id="JBHTBN010000004">
    <property type="protein sequence ID" value="MFC7357743.1"/>
    <property type="molecule type" value="Genomic_DNA"/>
</dbReference>
<dbReference type="Pfam" id="PF00561">
    <property type="entry name" value="Abhydrolase_1"/>
    <property type="match status" value="1"/>
</dbReference>
<dbReference type="PANTHER" id="PTHR43798:SF33">
    <property type="entry name" value="HYDROLASE, PUTATIVE (AFU_ORTHOLOGUE AFUA_2G14860)-RELATED"/>
    <property type="match status" value="1"/>
</dbReference>
<accession>A0ABW2MV48</accession>
<organism evidence="2 3">
    <name type="scientific">Jejudonia soesokkakensis</name>
    <dbReference type="NCBI Taxonomy" id="1323432"/>
    <lineage>
        <taxon>Bacteria</taxon>
        <taxon>Pseudomonadati</taxon>
        <taxon>Bacteroidota</taxon>
        <taxon>Flavobacteriia</taxon>
        <taxon>Flavobacteriales</taxon>
        <taxon>Flavobacteriaceae</taxon>
        <taxon>Jejudonia</taxon>
    </lineage>
</organism>
<proteinExistence type="predicted"/>
<reference evidence="3" key="1">
    <citation type="journal article" date="2019" name="Int. J. Syst. Evol. Microbiol.">
        <title>The Global Catalogue of Microorganisms (GCM) 10K type strain sequencing project: providing services to taxonomists for standard genome sequencing and annotation.</title>
        <authorList>
            <consortium name="The Broad Institute Genomics Platform"/>
            <consortium name="The Broad Institute Genome Sequencing Center for Infectious Disease"/>
            <person name="Wu L."/>
            <person name="Ma J."/>
        </authorList>
    </citation>
    <scope>NUCLEOTIDE SEQUENCE [LARGE SCALE GENOMIC DNA]</scope>
    <source>
        <strain evidence="3">CGMCC 1.16306</strain>
    </source>
</reference>
<evidence type="ECO:0000259" key="1">
    <source>
        <dbReference type="Pfam" id="PF00561"/>
    </source>
</evidence>
<name>A0ABW2MV48_9FLAO</name>
<evidence type="ECO:0000313" key="2">
    <source>
        <dbReference type="EMBL" id="MFC7357743.1"/>
    </source>
</evidence>
<dbReference type="SUPFAM" id="SSF53474">
    <property type="entry name" value="alpha/beta-Hydrolases"/>
    <property type="match status" value="1"/>
</dbReference>